<evidence type="ECO:0000256" key="5">
    <source>
        <dbReference type="ARBA" id="ARBA00022692"/>
    </source>
</evidence>
<evidence type="ECO:0000256" key="10">
    <source>
        <dbReference type="ARBA" id="ARBA00023033"/>
    </source>
</evidence>
<dbReference type="InterPro" id="IPR036396">
    <property type="entry name" value="Cyt_P450_sf"/>
</dbReference>
<dbReference type="Gene3D" id="1.10.630.10">
    <property type="entry name" value="Cytochrome P450"/>
    <property type="match status" value="1"/>
</dbReference>
<dbReference type="PANTHER" id="PTHR24282">
    <property type="entry name" value="CYTOCHROME P450 FAMILY MEMBER"/>
    <property type="match status" value="1"/>
</dbReference>
<comment type="caution">
    <text evidence="12">The sequence shown here is derived from an EMBL/GenBank/DDBJ whole genome shotgun (WGS) entry which is preliminary data.</text>
</comment>
<evidence type="ECO:0000256" key="11">
    <source>
        <dbReference type="ARBA" id="ARBA00023136"/>
    </source>
</evidence>
<evidence type="ECO:0000256" key="3">
    <source>
        <dbReference type="ARBA" id="ARBA00010617"/>
    </source>
</evidence>
<dbReference type="GO" id="GO:0020037">
    <property type="term" value="F:heme binding"/>
    <property type="evidence" value="ECO:0007669"/>
    <property type="project" value="InterPro"/>
</dbReference>
<reference evidence="12 13" key="1">
    <citation type="submission" date="2022-03" db="EMBL/GenBank/DDBJ databases">
        <authorList>
            <person name="Nunn A."/>
            <person name="Chopra R."/>
            <person name="Nunn A."/>
            <person name="Contreras Garrido A."/>
        </authorList>
    </citation>
    <scope>NUCLEOTIDE SEQUENCE [LARGE SCALE GENOMIC DNA]</scope>
</reference>
<evidence type="ECO:0000256" key="9">
    <source>
        <dbReference type="ARBA" id="ARBA00023004"/>
    </source>
</evidence>
<keyword evidence="6" id="KW-0479">Metal-binding</keyword>
<organism evidence="12 13">
    <name type="scientific">Thlaspi arvense</name>
    <name type="common">Field penny-cress</name>
    <dbReference type="NCBI Taxonomy" id="13288"/>
    <lineage>
        <taxon>Eukaryota</taxon>
        <taxon>Viridiplantae</taxon>
        <taxon>Streptophyta</taxon>
        <taxon>Embryophyta</taxon>
        <taxon>Tracheophyta</taxon>
        <taxon>Spermatophyta</taxon>
        <taxon>Magnoliopsida</taxon>
        <taxon>eudicotyledons</taxon>
        <taxon>Gunneridae</taxon>
        <taxon>Pentapetalae</taxon>
        <taxon>rosids</taxon>
        <taxon>malvids</taxon>
        <taxon>Brassicales</taxon>
        <taxon>Brassicaceae</taxon>
        <taxon>Thlaspideae</taxon>
        <taxon>Thlaspi</taxon>
    </lineage>
</organism>
<dbReference type="EMBL" id="CAJVSB020000528">
    <property type="protein sequence ID" value="CAH2056705.1"/>
    <property type="molecule type" value="Genomic_DNA"/>
</dbReference>
<keyword evidence="10" id="KW-0503">Monooxygenase</keyword>
<dbReference type="Pfam" id="PF00067">
    <property type="entry name" value="p450"/>
    <property type="match status" value="1"/>
</dbReference>
<evidence type="ECO:0000256" key="7">
    <source>
        <dbReference type="ARBA" id="ARBA00022989"/>
    </source>
</evidence>
<dbReference type="SUPFAM" id="SSF48264">
    <property type="entry name" value="Cytochrome P450"/>
    <property type="match status" value="1"/>
</dbReference>
<evidence type="ECO:0000256" key="4">
    <source>
        <dbReference type="ARBA" id="ARBA00022617"/>
    </source>
</evidence>
<dbReference type="GO" id="GO:0004497">
    <property type="term" value="F:monooxygenase activity"/>
    <property type="evidence" value="ECO:0007669"/>
    <property type="project" value="UniProtKB-KW"/>
</dbReference>
<proteinExistence type="inferred from homology"/>
<comment type="cofactor">
    <cofactor evidence="1">
        <name>heme</name>
        <dbReference type="ChEBI" id="CHEBI:30413"/>
    </cofactor>
</comment>
<dbReference type="GO" id="GO:0005506">
    <property type="term" value="F:iron ion binding"/>
    <property type="evidence" value="ECO:0007669"/>
    <property type="project" value="InterPro"/>
</dbReference>
<keyword evidence="13" id="KW-1185">Reference proteome</keyword>
<dbReference type="GO" id="GO:0016020">
    <property type="term" value="C:membrane"/>
    <property type="evidence" value="ECO:0007669"/>
    <property type="project" value="UniProtKB-SubCell"/>
</dbReference>
<comment type="similarity">
    <text evidence="3">Belongs to the cytochrome P450 family.</text>
</comment>
<dbReference type="AlphaFoldDB" id="A0AAU9S5S7"/>
<evidence type="ECO:0000256" key="1">
    <source>
        <dbReference type="ARBA" id="ARBA00001971"/>
    </source>
</evidence>
<name>A0AAU9S5S7_THLAR</name>
<comment type="subcellular location">
    <subcellularLocation>
        <location evidence="2">Membrane</location>
        <topology evidence="2">Single-pass membrane protein</topology>
    </subcellularLocation>
</comment>
<evidence type="ECO:0000313" key="13">
    <source>
        <dbReference type="Proteomes" id="UP000836841"/>
    </source>
</evidence>
<dbReference type="InterPro" id="IPR002401">
    <property type="entry name" value="Cyt_P450_E_grp-I"/>
</dbReference>
<evidence type="ECO:0000256" key="8">
    <source>
        <dbReference type="ARBA" id="ARBA00023002"/>
    </source>
</evidence>
<evidence type="ECO:0000256" key="2">
    <source>
        <dbReference type="ARBA" id="ARBA00004167"/>
    </source>
</evidence>
<keyword evidence="5" id="KW-0812">Transmembrane</keyword>
<accession>A0AAU9S5S7</accession>
<dbReference type="PANTHER" id="PTHR24282:SF15">
    <property type="entry name" value="CYTOCHROME P450, FAMILY 715, SUBFAMILY A, POLYPEPTIDE 1"/>
    <property type="match status" value="1"/>
</dbReference>
<dbReference type="GO" id="GO:0016705">
    <property type="term" value="F:oxidoreductase activity, acting on paired donors, with incorporation or reduction of molecular oxygen"/>
    <property type="evidence" value="ECO:0007669"/>
    <property type="project" value="InterPro"/>
</dbReference>
<keyword evidence="7" id="KW-1133">Transmembrane helix</keyword>
<dbReference type="PRINTS" id="PR00463">
    <property type="entry name" value="EP450I"/>
</dbReference>
<dbReference type="Proteomes" id="UP000836841">
    <property type="component" value="Unassembled WGS sequence"/>
</dbReference>
<gene>
    <name evidence="12" type="ORF">TAV2_LOCUS11922</name>
</gene>
<dbReference type="InterPro" id="IPR001128">
    <property type="entry name" value="Cyt_P450"/>
</dbReference>
<evidence type="ECO:0000256" key="6">
    <source>
        <dbReference type="ARBA" id="ARBA00022723"/>
    </source>
</evidence>
<sequence length="204" mass="22616">MASLMVKSAMDMLGRWTASTIAGNPNINVEQRSSTLPARSSRRRASVSATTAAARCWTNCDPPAHPLQLQPPCGRALQQNRGRNQTLEARRLGKEIDEAMLSIIEARRRSKGGDHQGDLLGLLLAENYGDGGRRRGRALTTRELVDECKTFFFAGHETTALALTWTMLLLAVHKDWQEKLREEIKGVVGEGEVNPYQAHGIKKR</sequence>
<keyword evidence="4" id="KW-0349">Heme</keyword>
<keyword evidence="9" id="KW-0408">Iron</keyword>
<keyword evidence="11" id="KW-0472">Membrane</keyword>
<evidence type="ECO:0000313" key="12">
    <source>
        <dbReference type="EMBL" id="CAH2056705.1"/>
    </source>
</evidence>
<protein>
    <submittedName>
        <fullName evidence="12">Uncharacterized protein</fullName>
    </submittedName>
</protein>
<keyword evidence="8" id="KW-0560">Oxidoreductase</keyword>
<dbReference type="InterPro" id="IPR050665">
    <property type="entry name" value="Cytochrome_P450_Monooxygen"/>
</dbReference>